<name>A0ABQ7VS32_SOLTU</name>
<evidence type="ECO:0000313" key="1">
    <source>
        <dbReference type="EMBL" id="KAH0771327.1"/>
    </source>
</evidence>
<sequence>MATGLIRRAISRVQSSSPAARLLVAQLTLRTPNPSRCPTSSHFKFTDGIQITQGNKNTKLI</sequence>
<dbReference type="Proteomes" id="UP000826656">
    <property type="component" value="Unassembled WGS sequence"/>
</dbReference>
<dbReference type="EMBL" id="JAIVGD010000011">
    <property type="protein sequence ID" value="KAH0771327.1"/>
    <property type="molecule type" value="Genomic_DNA"/>
</dbReference>
<proteinExistence type="predicted"/>
<accession>A0ABQ7VS32</accession>
<protein>
    <submittedName>
        <fullName evidence="1">Uncharacterized protein</fullName>
    </submittedName>
</protein>
<reference evidence="1 2" key="1">
    <citation type="journal article" date="2021" name="bioRxiv">
        <title>Chromosome-scale and haplotype-resolved genome assembly of a tetraploid potato cultivar.</title>
        <authorList>
            <person name="Sun H."/>
            <person name="Jiao W.-B."/>
            <person name="Krause K."/>
            <person name="Campoy J.A."/>
            <person name="Goel M."/>
            <person name="Folz-Donahue K."/>
            <person name="Kukat C."/>
            <person name="Huettel B."/>
            <person name="Schneeberger K."/>
        </authorList>
    </citation>
    <scope>NUCLEOTIDE SEQUENCE [LARGE SCALE GENOMIC DNA]</scope>
    <source>
        <strain evidence="1">SolTubOtavaFocal</strain>
        <tissue evidence="1">Leaves</tissue>
    </source>
</reference>
<organism evidence="1 2">
    <name type="scientific">Solanum tuberosum</name>
    <name type="common">Potato</name>
    <dbReference type="NCBI Taxonomy" id="4113"/>
    <lineage>
        <taxon>Eukaryota</taxon>
        <taxon>Viridiplantae</taxon>
        <taxon>Streptophyta</taxon>
        <taxon>Embryophyta</taxon>
        <taxon>Tracheophyta</taxon>
        <taxon>Spermatophyta</taxon>
        <taxon>Magnoliopsida</taxon>
        <taxon>eudicotyledons</taxon>
        <taxon>Gunneridae</taxon>
        <taxon>Pentapetalae</taxon>
        <taxon>asterids</taxon>
        <taxon>lamiids</taxon>
        <taxon>Solanales</taxon>
        <taxon>Solanaceae</taxon>
        <taxon>Solanoideae</taxon>
        <taxon>Solaneae</taxon>
        <taxon>Solanum</taxon>
    </lineage>
</organism>
<comment type="caution">
    <text evidence="1">The sequence shown here is derived from an EMBL/GenBank/DDBJ whole genome shotgun (WGS) entry which is preliminary data.</text>
</comment>
<keyword evidence="2" id="KW-1185">Reference proteome</keyword>
<gene>
    <name evidence="1" type="ORF">KY290_015308</name>
</gene>
<evidence type="ECO:0000313" key="2">
    <source>
        <dbReference type="Proteomes" id="UP000826656"/>
    </source>
</evidence>